<dbReference type="AlphaFoldDB" id="A0A382YB03"/>
<dbReference type="GO" id="GO:0009982">
    <property type="term" value="F:pseudouridine synthase activity"/>
    <property type="evidence" value="ECO:0007669"/>
    <property type="project" value="InterPro"/>
</dbReference>
<dbReference type="Gene3D" id="3.30.2350.10">
    <property type="entry name" value="Pseudouridine synthase"/>
    <property type="match status" value="1"/>
</dbReference>
<evidence type="ECO:0000256" key="1">
    <source>
        <dbReference type="ARBA" id="ARBA00010876"/>
    </source>
</evidence>
<organism evidence="3">
    <name type="scientific">marine metagenome</name>
    <dbReference type="NCBI Taxonomy" id="408172"/>
    <lineage>
        <taxon>unclassified sequences</taxon>
        <taxon>metagenomes</taxon>
        <taxon>ecological metagenomes</taxon>
    </lineage>
</organism>
<gene>
    <name evidence="3" type="ORF">METZ01_LOCUS432895</name>
</gene>
<dbReference type="GO" id="GO:0003723">
    <property type="term" value="F:RNA binding"/>
    <property type="evidence" value="ECO:0007669"/>
    <property type="project" value="InterPro"/>
</dbReference>
<evidence type="ECO:0000259" key="2">
    <source>
        <dbReference type="Pfam" id="PF00849"/>
    </source>
</evidence>
<name>A0A382YB03_9ZZZZ</name>
<dbReference type="Pfam" id="PF00849">
    <property type="entry name" value="PseudoU_synth_2"/>
    <property type="match status" value="1"/>
</dbReference>
<dbReference type="PANTHER" id="PTHR21600:SF87">
    <property type="entry name" value="RNA PSEUDOURIDYLATE SYNTHASE DOMAIN-CONTAINING PROTEIN 1"/>
    <property type="match status" value="1"/>
</dbReference>
<dbReference type="SUPFAM" id="SSF55120">
    <property type="entry name" value="Pseudouridine synthase"/>
    <property type="match status" value="1"/>
</dbReference>
<reference evidence="3" key="1">
    <citation type="submission" date="2018-05" db="EMBL/GenBank/DDBJ databases">
        <authorList>
            <person name="Lanie J.A."/>
            <person name="Ng W.-L."/>
            <person name="Kazmierczak K.M."/>
            <person name="Andrzejewski T.M."/>
            <person name="Davidsen T.M."/>
            <person name="Wayne K.J."/>
            <person name="Tettelin H."/>
            <person name="Glass J.I."/>
            <person name="Rusch D."/>
            <person name="Podicherti R."/>
            <person name="Tsui H.-C.T."/>
            <person name="Winkler M.E."/>
        </authorList>
    </citation>
    <scope>NUCLEOTIDE SEQUENCE</scope>
</reference>
<dbReference type="PANTHER" id="PTHR21600">
    <property type="entry name" value="MITOCHONDRIAL RNA PSEUDOURIDINE SYNTHASE"/>
    <property type="match status" value="1"/>
</dbReference>
<dbReference type="CDD" id="cd02869">
    <property type="entry name" value="PseudoU_synth_RluA_like"/>
    <property type="match status" value="1"/>
</dbReference>
<comment type="similarity">
    <text evidence="1">Belongs to the pseudouridine synthase RluA family.</text>
</comment>
<sequence>MDRETSGVILFAKQKKIAQKMAQMFREQQASKVYKAVLENGLPSDEVFVSMPIGPDPNSSIRIKQGISNEGRPCSTHFRLLKNLNKRCLVEIRPMTGRTHQIRVHSHYIGCTVTGDKLYGLADDGFIKWLEQGQSYLDQTGFSTPRQLLHAMEIGFVHPESNKKLTIRADDSKMMRMIPTQ</sequence>
<dbReference type="InterPro" id="IPR006145">
    <property type="entry name" value="PsdUridine_synth_RsuA/RluA"/>
</dbReference>
<dbReference type="GO" id="GO:0000455">
    <property type="term" value="P:enzyme-directed rRNA pseudouridine synthesis"/>
    <property type="evidence" value="ECO:0007669"/>
    <property type="project" value="TreeGrafter"/>
</dbReference>
<accession>A0A382YB03</accession>
<dbReference type="InterPro" id="IPR020103">
    <property type="entry name" value="PsdUridine_synth_cat_dom_sf"/>
</dbReference>
<evidence type="ECO:0000313" key="3">
    <source>
        <dbReference type="EMBL" id="SVD80041.1"/>
    </source>
</evidence>
<dbReference type="InterPro" id="IPR050188">
    <property type="entry name" value="RluA_PseudoU_synthase"/>
</dbReference>
<proteinExistence type="inferred from homology"/>
<protein>
    <recommendedName>
        <fullName evidence="2">Pseudouridine synthase RsuA/RluA-like domain-containing protein</fullName>
    </recommendedName>
</protein>
<dbReference type="EMBL" id="UINC01174093">
    <property type="protein sequence ID" value="SVD80041.1"/>
    <property type="molecule type" value="Genomic_DNA"/>
</dbReference>
<feature type="domain" description="Pseudouridine synthase RsuA/RluA-like" evidence="2">
    <location>
        <begin position="1"/>
        <end position="106"/>
    </location>
</feature>